<dbReference type="PANTHER" id="PTHR36681:SF3">
    <property type="entry name" value="NUCLEAR GTPASE, GERMINAL CENTER-ASSOCIATED, TANDEM DUPLICATE 3"/>
    <property type="match status" value="1"/>
</dbReference>
<keyword evidence="2" id="KW-0472">Membrane</keyword>
<accession>A0A7C8JHS1</accession>
<comment type="caution">
    <text evidence="5">The sequence shown here is derived from an EMBL/GenBank/DDBJ whole genome shotgun (WGS) entry which is preliminary data.</text>
</comment>
<feature type="signal peptide" evidence="3">
    <location>
        <begin position="1"/>
        <end position="30"/>
    </location>
</feature>
<dbReference type="SUPFAM" id="SSF52058">
    <property type="entry name" value="L domain-like"/>
    <property type="match status" value="1"/>
</dbReference>
<evidence type="ECO:0000256" key="3">
    <source>
        <dbReference type="SAM" id="SignalP"/>
    </source>
</evidence>
<evidence type="ECO:0000256" key="1">
    <source>
        <dbReference type="SAM" id="MobiDB-lite"/>
    </source>
</evidence>
<sequence>MPRNPGSGLASRFSFVIFFGFFFVLPKAVAQADCGDLLDAAAESVLDRCTAAADITLSDNSSVTTVNLRSIQTVGGDLDLRGPALETLEGLSLTSITGDFTIRSSGLSQLEIPKLSNIGADLFFELSDSPLDNIHLNLSRIPDDNDIVFIRSPNIQRISVNVSPSAATGNRSLTIESLYSLNVLELGGVKFTTVNITATSISSIPNIWPSAANKIQLYSMELLGDLSVPSTSVQSSVILAGIGSTSAAFPELTTIGGDFNLIQTDTVELSLPRLRSVLGGFTISINGKLQRLSVGAVESISNLAFANNSVLSDVSFPELRTLDVLSLQYNDYMTSLDLQTWFPKLSQVSQYITLQGQFDNLTFPTLQNGVGIKAPLITVVSSVELDCNAVRNEAIEKQAIVDISNLECTSGPKGSKPSVTGSPSRPVIPLSTESNSSNRGDRSIGGKSSTSVGAIVGGTIGGVVLLAATLVAAWTFVRRRKRLVGGLKSASNTVGGVEENVGGIDDLSREAGGRLKWHVGSYPAQLRRPPARSSRLHTRAASAEAKVSPHETEQRLNRILLEGKGFLAEIKSPLEHMQRSGLLDVQGENILKRVQAAERADFSATAVLAFVGDSGVGKSKLLTAVLSEPNILPTSGLHACTSFPIEIRQIEEGKKGYRVETEFLQQSELESEMRAVIHDVDGADSNVSLNKPSTTDAQKVALAKIEALFPGISNFADIPQRVDELYKSHQDLESGTYNLETNSRVEVVEYMRSLVPFTAGEEEETTLWPLVKVVKLYLDSEALKTGAILVDLPGLRDSNAARTAVTRQYMTQANEIVVVARLTRAVTDETTGELSREGYIKRLKHDGRRHLTIVCTCSDHFEPSDAAEDFEDDKEFRKKYHSLNNEIEARPKHQNIVKEEILVLETSLQNLCIEARDKYAVESISKTYSKLLSEDTSIRCFVTSSKHYLGHFSPRKRLGIMNIDQTQIPMLRDYCASAPLEQKSALAAQFVQSIWDIQALARLFASNDSTGMSETGRQKAKTEMNKAFMALSDSLNNESLVFATNIQNQVQLFLDSLSPVIIKGQKDCLQLHETLVKENRFPVKSAYLHHGESSTGKLKNLNEQFISPLGTEVDTLWEAFITKTEDHLKAWNLRVLQLLEEFEVAWQSCIEINFESSPKGRAASIKLLEEFLTPRIERAQAVATKFCSQLIEDQRPVRRLFLLPDHLTDLLRPGYEKAIAEGKGSGALERMTKVFEDYIRTARVFDTLANDIKKEVEAIQDRFEQMCKNWVRTSVEDTQIGIDGWLKGNEDIGREEAEHKADIIRTVDKFKKPLMILVEENHSF</sequence>
<feature type="domain" description="Dynamin N-terminal" evidence="4">
    <location>
        <begin position="608"/>
        <end position="837"/>
    </location>
</feature>
<proteinExistence type="predicted"/>
<feature type="region of interest" description="Disordered" evidence="1">
    <location>
        <begin position="410"/>
        <end position="448"/>
    </location>
</feature>
<evidence type="ECO:0000256" key="2">
    <source>
        <dbReference type="SAM" id="Phobius"/>
    </source>
</evidence>
<evidence type="ECO:0000313" key="6">
    <source>
        <dbReference type="Proteomes" id="UP000480548"/>
    </source>
</evidence>
<gene>
    <name evidence="5" type="ORF">TWF703_011230</name>
</gene>
<keyword evidence="3" id="KW-0732">Signal</keyword>
<dbReference type="SUPFAM" id="SSF52540">
    <property type="entry name" value="P-loop containing nucleoside triphosphate hydrolases"/>
    <property type="match status" value="1"/>
</dbReference>
<feature type="chain" id="PRO_5029010634" description="Dynamin N-terminal domain-containing protein" evidence="3">
    <location>
        <begin position="31"/>
        <end position="1324"/>
    </location>
</feature>
<dbReference type="Gene3D" id="3.40.50.300">
    <property type="entry name" value="P-loop containing nucleotide triphosphate hydrolases"/>
    <property type="match status" value="1"/>
</dbReference>
<dbReference type="PANTHER" id="PTHR36681">
    <property type="entry name" value="NUCLEAR GTPASE, GERMINAL CENTER-ASSOCIATED, TANDEM DUPLICATE 3"/>
    <property type="match status" value="1"/>
</dbReference>
<dbReference type="InterPro" id="IPR045063">
    <property type="entry name" value="Dynamin_N"/>
</dbReference>
<dbReference type="Proteomes" id="UP000480548">
    <property type="component" value="Unassembled WGS sequence"/>
</dbReference>
<dbReference type="Pfam" id="PF00350">
    <property type="entry name" value="Dynamin_N"/>
    <property type="match status" value="1"/>
</dbReference>
<evidence type="ECO:0000313" key="5">
    <source>
        <dbReference type="EMBL" id="KAF3124724.1"/>
    </source>
</evidence>
<protein>
    <recommendedName>
        <fullName evidence="4">Dynamin N-terminal domain-containing protein</fullName>
    </recommendedName>
</protein>
<keyword evidence="2" id="KW-0812">Transmembrane</keyword>
<name>A0A7C8JHS1_ORBOL</name>
<dbReference type="EMBL" id="WIQZ01000097">
    <property type="protein sequence ID" value="KAF3124724.1"/>
    <property type="molecule type" value="Genomic_DNA"/>
</dbReference>
<feature type="transmembrane region" description="Helical" evidence="2">
    <location>
        <begin position="452"/>
        <end position="477"/>
    </location>
</feature>
<organism evidence="5 6">
    <name type="scientific">Orbilia oligospora</name>
    <name type="common">Nematode-trapping fungus</name>
    <name type="synonym">Arthrobotrys oligospora</name>
    <dbReference type="NCBI Taxonomy" id="2813651"/>
    <lineage>
        <taxon>Eukaryota</taxon>
        <taxon>Fungi</taxon>
        <taxon>Dikarya</taxon>
        <taxon>Ascomycota</taxon>
        <taxon>Pezizomycotina</taxon>
        <taxon>Orbiliomycetes</taxon>
        <taxon>Orbiliales</taxon>
        <taxon>Orbiliaceae</taxon>
        <taxon>Orbilia</taxon>
    </lineage>
</organism>
<evidence type="ECO:0000259" key="4">
    <source>
        <dbReference type="Pfam" id="PF00350"/>
    </source>
</evidence>
<dbReference type="InterPro" id="IPR027417">
    <property type="entry name" value="P-loop_NTPase"/>
</dbReference>
<keyword evidence="2" id="KW-1133">Transmembrane helix</keyword>
<reference evidence="5 6" key="1">
    <citation type="submission" date="2019-06" db="EMBL/GenBank/DDBJ databases">
        <authorList>
            <person name="Palmer J.M."/>
        </authorList>
    </citation>
    <scope>NUCLEOTIDE SEQUENCE [LARGE SCALE GENOMIC DNA]</scope>
    <source>
        <strain evidence="5 6">TWF703</strain>
    </source>
</reference>